<dbReference type="GO" id="GO:0098542">
    <property type="term" value="P:defense response to other organism"/>
    <property type="evidence" value="ECO:0007669"/>
    <property type="project" value="TreeGrafter"/>
</dbReference>
<evidence type="ECO:0000256" key="2">
    <source>
        <dbReference type="ARBA" id="ARBA00022741"/>
    </source>
</evidence>
<keyword evidence="4" id="KW-0067">ATP-binding</keyword>
<feature type="compositionally biased region" description="Low complexity" evidence="6">
    <location>
        <begin position="337"/>
        <end position="357"/>
    </location>
</feature>
<feature type="region of interest" description="Disordered" evidence="6">
    <location>
        <begin position="1"/>
        <end position="81"/>
    </location>
</feature>
<evidence type="ECO:0000256" key="3">
    <source>
        <dbReference type="ARBA" id="ARBA00022821"/>
    </source>
</evidence>
<name>A0A2G2VW99_CAPBA</name>
<dbReference type="InterPro" id="IPR036388">
    <property type="entry name" value="WH-like_DNA-bd_sf"/>
</dbReference>
<evidence type="ECO:0000259" key="7">
    <source>
        <dbReference type="Pfam" id="PF23559"/>
    </source>
</evidence>
<dbReference type="InterPro" id="IPR032675">
    <property type="entry name" value="LRR_dom_sf"/>
</dbReference>
<feature type="compositionally biased region" description="Basic and acidic residues" evidence="6">
    <location>
        <begin position="326"/>
        <end position="335"/>
    </location>
</feature>
<feature type="domain" description="Disease resistance R13L4/SHOC-2-like LRR" evidence="8">
    <location>
        <begin position="401"/>
        <end position="576"/>
    </location>
</feature>
<reference evidence="9 10" key="1">
    <citation type="journal article" date="2017" name="Genome Biol.">
        <title>New reference genome sequences of hot pepper reveal the massive evolution of plant disease-resistance genes by retroduplication.</title>
        <authorList>
            <person name="Kim S."/>
            <person name="Park J."/>
            <person name="Yeom S.I."/>
            <person name="Kim Y.M."/>
            <person name="Seo E."/>
            <person name="Kim K.T."/>
            <person name="Kim M.S."/>
            <person name="Lee J.M."/>
            <person name="Cheong K."/>
            <person name="Shin H.S."/>
            <person name="Kim S.B."/>
            <person name="Han K."/>
            <person name="Lee J."/>
            <person name="Park M."/>
            <person name="Lee H.A."/>
            <person name="Lee H.Y."/>
            <person name="Lee Y."/>
            <person name="Oh S."/>
            <person name="Lee J.H."/>
            <person name="Choi E."/>
            <person name="Choi E."/>
            <person name="Lee S.E."/>
            <person name="Jeon J."/>
            <person name="Kim H."/>
            <person name="Choi G."/>
            <person name="Song H."/>
            <person name="Lee J."/>
            <person name="Lee S.C."/>
            <person name="Kwon J.K."/>
            <person name="Lee H.Y."/>
            <person name="Koo N."/>
            <person name="Hong Y."/>
            <person name="Kim R.W."/>
            <person name="Kang W.H."/>
            <person name="Huh J.H."/>
            <person name="Kang B.C."/>
            <person name="Yang T.J."/>
            <person name="Lee Y.H."/>
            <person name="Bennetzen J.L."/>
            <person name="Choi D."/>
        </authorList>
    </citation>
    <scope>NUCLEOTIDE SEQUENCE [LARGE SCALE GENOMIC DNA]</scope>
    <source>
        <strain evidence="10">cv. PBC81</strain>
    </source>
</reference>
<dbReference type="InterPro" id="IPR055414">
    <property type="entry name" value="LRR_R13L4/SHOC2-like"/>
</dbReference>
<evidence type="ECO:0000256" key="6">
    <source>
        <dbReference type="SAM" id="MobiDB-lite"/>
    </source>
</evidence>
<proteinExistence type="predicted"/>
<comment type="caution">
    <text evidence="9">The sequence shown here is derived from an EMBL/GenBank/DDBJ whole genome shotgun (WGS) entry which is preliminary data.</text>
</comment>
<dbReference type="Proteomes" id="UP000224567">
    <property type="component" value="Unassembled WGS sequence"/>
</dbReference>
<protein>
    <recommendedName>
        <fullName evidence="11">Disease resistance RPP13-like protein 4</fullName>
    </recommendedName>
</protein>
<keyword evidence="2" id="KW-0547">Nucleotide-binding</keyword>
<dbReference type="Gene3D" id="3.80.10.10">
    <property type="entry name" value="Ribonuclease Inhibitor"/>
    <property type="match status" value="1"/>
</dbReference>
<evidence type="ECO:0000256" key="4">
    <source>
        <dbReference type="ARBA" id="ARBA00022840"/>
    </source>
</evidence>
<dbReference type="Pfam" id="PF23559">
    <property type="entry name" value="WHD_DRP"/>
    <property type="match status" value="1"/>
</dbReference>
<dbReference type="STRING" id="33114.A0A2G2VW99"/>
<gene>
    <name evidence="9" type="ORF">CQW23_24957</name>
</gene>
<keyword evidence="1" id="KW-0677">Repeat</keyword>
<dbReference type="AlphaFoldDB" id="A0A2G2VW99"/>
<feature type="domain" description="Disease resistance protein winged helix" evidence="7">
    <location>
        <begin position="218"/>
        <end position="283"/>
    </location>
</feature>
<evidence type="ECO:0008006" key="11">
    <source>
        <dbReference type="Google" id="ProtNLM"/>
    </source>
</evidence>
<feature type="region of interest" description="Disordered" evidence="6">
    <location>
        <begin position="326"/>
        <end position="357"/>
    </location>
</feature>
<keyword evidence="10" id="KW-1185">Reference proteome</keyword>
<dbReference type="PANTHER" id="PTHR23155:SF1076">
    <property type="entry name" value="LEUCINE-RICH REPEAT (LRR) FAMILY PROTEIN-RELATED"/>
    <property type="match status" value="1"/>
</dbReference>
<dbReference type="OrthoDB" id="1522111at2759"/>
<evidence type="ECO:0000313" key="10">
    <source>
        <dbReference type="Proteomes" id="UP000224567"/>
    </source>
</evidence>
<dbReference type="GO" id="GO:0005524">
    <property type="term" value="F:ATP binding"/>
    <property type="evidence" value="ECO:0007669"/>
    <property type="project" value="UniProtKB-KW"/>
</dbReference>
<dbReference type="Pfam" id="PF23598">
    <property type="entry name" value="LRR_14"/>
    <property type="match status" value="1"/>
</dbReference>
<dbReference type="InterPro" id="IPR058922">
    <property type="entry name" value="WHD_DRP"/>
</dbReference>
<evidence type="ECO:0000259" key="8">
    <source>
        <dbReference type="Pfam" id="PF23598"/>
    </source>
</evidence>
<feature type="coiled-coil region" evidence="5">
    <location>
        <begin position="99"/>
        <end position="129"/>
    </location>
</feature>
<dbReference type="Gene3D" id="1.10.10.10">
    <property type="entry name" value="Winged helix-like DNA-binding domain superfamily/Winged helix DNA-binding domain"/>
    <property type="match status" value="1"/>
</dbReference>
<organism evidence="9 10">
    <name type="scientific">Capsicum baccatum</name>
    <name type="common">Peruvian pepper</name>
    <dbReference type="NCBI Taxonomy" id="33114"/>
    <lineage>
        <taxon>Eukaryota</taxon>
        <taxon>Viridiplantae</taxon>
        <taxon>Streptophyta</taxon>
        <taxon>Embryophyta</taxon>
        <taxon>Tracheophyta</taxon>
        <taxon>Spermatophyta</taxon>
        <taxon>Magnoliopsida</taxon>
        <taxon>eudicotyledons</taxon>
        <taxon>Gunneridae</taxon>
        <taxon>Pentapetalae</taxon>
        <taxon>asterids</taxon>
        <taxon>lamiids</taxon>
        <taxon>Solanales</taxon>
        <taxon>Solanaceae</taxon>
        <taxon>Solanoideae</taxon>
        <taxon>Capsiceae</taxon>
        <taxon>Capsicum</taxon>
    </lineage>
</organism>
<keyword evidence="3" id="KW-0611">Plant defense</keyword>
<evidence type="ECO:0000256" key="5">
    <source>
        <dbReference type="SAM" id="Coils"/>
    </source>
</evidence>
<reference evidence="10" key="2">
    <citation type="journal article" date="2017" name="J. Anim. Genet.">
        <title>Multiple reference genome sequences of hot pepper reveal the massive evolution of plant disease resistance genes by retroduplication.</title>
        <authorList>
            <person name="Kim S."/>
            <person name="Park J."/>
            <person name="Yeom S.-I."/>
            <person name="Kim Y.-M."/>
            <person name="Seo E."/>
            <person name="Kim K.-T."/>
            <person name="Kim M.-S."/>
            <person name="Lee J.M."/>
            <person name="Cheong K."/>
            <person name="Shin H.-S."/>
            <person name="Kim S.-B."/>
            <person name="Han K."/>
            <person name="Lee J."/>
            <person name="Park M."/>
            <person name="Lee H.-A."/>
            <person name="Lee H.-Y."/>
            <person name="Lee Y."/>
            <person name="Oh S."/>
            <person name="Lee J.H."/>
            <person name="Choi E."/>
            <person name="Choi E."/>
            <person name="Lee S.E."/>
            <person name="Jeon J."/>
            <person name="Kim H."/>
            <person name="Choi G."/>
            <person name="Song H."/>
            <person name="Lee J."/>
            <person name="Lee S.-C."/>
            <person name="Kwon J.-K."/>
            <person name="Lee H.-Y."/>
            <person name="Koo N."/>
            <person name="Hong Y."/>
            <person name="Kim R.W."/>
            <person name="Kang W.-H."/>
            <person name="Huh J.H."/>
            <person name="Kang B.-C."/>
            <person name="Yang T.-J."/>
            <person name="Lee Y.-H."/>
            <person name="Bennetzen J.L."/>
            <person name="Choi D."/>
        </authorList>
    </citation>
    <scope>NUCLEOTIDE SEQUENCE [LARGE SCALE GENOMIC DNA]</scope>
    <source>
        <strain evidence="10">cv. PBC81</strain>
    </source>
</reference>
<evidence type="ECO:0000256" key="1">
    <source>
        <dbReference type="ARBA" id="ARBA00022737"/>
    </source>
</evidence>
<dbReference type="SUPFAM" id="SSF52047">
    <property type="entry name" value="RNI-like"/>
    <property type="match status" value="1"/>
</dbReference>
<accession>A0A2G2VW99</accession>
<keyword evidence="5" id="KW-0175">Coiled coil</keyword>
<evidence type="ECO:0000313" key="9">
    <source>
        <dbReference type="EMBL" id="PHT37257.1"/>
    </source>
</evidence>
<dbReference type="InterPro" id="IPR044974">
    <property type="entry name" value="Disease_R_plants"/>
</dbReference>
<dbReference type="PANTHER" id="PTHR23155">
    <property type="entry name" value="DISEASE RESISTANCE PROTEIN RP"/>
    <property type="match status" value="1"/>
</dbReference>
<sequence>MATAIPHVSSDITHSTEIQRDEEEQENSAYQQPKNEPVHLHRANSLPQKPKNEPVHLYRANSAPPQPKNEPVPHIGNEENITDHEVKAKKLYKLMDDDLQFIEEACKNLESYKAEVERQQKRAKDSLKSQGISKVEKVVMRLKTEIPSKVKVRYSVPADRDEKKKENLPNHKKNEHLAGVHSFYKKDLFKNNAIFKEFQETFHLLDLQNKQCLLCFALFPQDATIKKRLLMYWWIGEGFIGSNENAESDAEKVLKELISKNIIQPVYDKCPFKKKAHSYKLQPLAHTAVTMLAEGEKFIDFDEQGNPVREHSSSLRSCLVSRKDNKLENEAESSHGKNYNSNSRTTSTSSSTSGKSKPMAHVVFNLNDAFLQLKREWFTEMKHVNILYLGRWESTSEKHIEVEEPKDLEGLANLKYVKFLSLQGISGITGIPESISKLWNLSVLDLRDCHSLEVIPQGIGSLHNLTHLDLLECYLLSGMPKGLRELTNLVVLKGFEVQDSAEKSHSCTLEDLLAMKKLRKLSIHMEIEDFPRCSDLDVLAKFKQLRILTIEWGGNLFRDPDSSTVSTVPKPGMRGITRTMTRTFTRRKVDEDVSPPSGIPLKLEKLDLKCYPRRSAPTLLKPENLKELNRLYIRGGELRDLGQFEFEKVPTPWNNVKTLCLKYLTEMEMDWTEFRELFPEVKYLEKVKCPKLTMFPCNAHGVWKDKKITF</sequence>
<dbReference type="EMBL" id="MLFT02000010">
    <property type="protein sequence ID" value="PHT37257.1"/>
    <property type="molecule type" value="Genomic_DNA"/>
</dbReference>